<organism evidence="1 2">
    <name type="scientific">Thiothrix lacustris</name>
    <dbReference type="NCBI Taxonomy" id="525917"/>
    <lineage>
        <taxon>Bacteria</taxon>
        <taxon>Pseudomonadati</taxon>
        <taxon>Pseudomonadota</taxon>
        <taxon>Gammaproteobacteria</taxon>
        <taxon>Thiotrichales</taxon>
        <taxon>Thiotrichaceae</taxon>
        <taxon>Thiothrix</taxon>
    </lineage>
</organism>
<sequence length="146" mass="17057">MISFATLSTQTDKITELSNVLAYLIHDRAICDTSVTWALFFEYVDNVQRHLDSEDRELYQNLLTHNDSKVCNTAKMFLSGSSEIKRVFSQYLKRWTKNRTLHIKDHEQFVKETAEMFELVLRRLEDEVEHLYPTVRAVNVGWAAAA</sequence>
<dbReference type="Proteomes" id="UP000192491">
    <property type="component" value="Unassembled WGS sequence"/>
</dbReference>
<protein>
    <recommendedName>
        <fullName evidence="3">Hemerythrin-like domain-containing protein</fullName>
    </recommendedName>
</protein>
<evidence type="ECO:0000313" key="2">
    <source>
        <dbReference type="Proteomes" id="UP000192491"/>
    </source>
</evidence>
<evidence type="ECO:0000313" key="1">
    <source>
        <dbReference type="EMBL" id="OQX00863.1"/>
    </source>
</evidence>
<comment type="caution">
    <text evidence="1">The sequence shown here is derived from an EMBL/GenBank/DDBJ whole genome shotgun (WGS) entry which is preliminary data.</text>
</comment>
<reference evidence="1 2" key="1">
    <citation type="submission" date="2017-01" db="EMBL/GenBank/DDBJ databases">
        <title>Novel large sulfur bacteria in the metagenomes of groundwater-fed chemosynthetic microbial mats in the Lake Huron basin.</title>
        <authorList>
            <person name="Sharrar A.M."/>
            <person name="Flood B.E."/>
            <person name="Bailey J.V."/>
            <person name="Jones D.S."/>
            <person name="Biddanda B."/>
            <person name="Ruberg S.A."/>
            <person name="Marcus D.N."/>
            <person name="Dick G.J."/>
        </authorList>
    </citation>
    <scope>NUCLEOTIDE SEQUENCE [LARGE SCALE GENOMIC DNA]</scope>
    <source>
        <strain evidence="1">A8</strain>
    </source>
</reference>
<accession>A0A1Y1QA57</accession>
<name>A0A1Y1QA57_9GAMM</name>
<proteinExistence type="predicted"/>
<dbReference type="AlphaFoldDB" id="A0A1Y1QA57"/>
<gene>
    <name evidence="1" type="ORF">BWK73_47555</name>
</gene>
<dbReference type="EMBL" id="MTEJ01000618">
    <property type="protein sequence ID" value="OQX00863.1"/>
    <property type="molecule type" value="Genomic_DNA"/>
</dbReference>
<evidence type="ECO:0008006" key="3">
    <source>
        <dbReference type="Google" id="ProtNLM"/>
    </source>
</evidence>